<evidence type="ECO:0000256" key="4">
    <source>
        <dbReference type="ARBA" id="ARBA00022825"/>
    </source>
</evidence>
<dbReference type="AlphaFoldDB" id="A0A0F5L9S0"/>
<keyword evidence="4" id="KW-0720">Serine protease</keyword>
<keyword evidence="7" id="KW-1185">Reference proteome</keyword>
<dbReference type="EMBL" id="LAJG01000021">
    <property type="protein sequence ID" value="KKB78954.1"/>
    <property type="molecule type" value="Genomic_DNA"/>
</dbReference>
<dbReference type="CDD" id="cd07023">
    <property type="entry name" value="S49_Sppa_N_C"/>
    <property type="match status" value="1"/>
</dbReference>
<evidence type="ECO:0000259" key="5">
    <source>
        <dbReference type="Pfam" id="PF01343"/>
    </source>
</evidence>
<sequence>MTARLAWPDQAADEAIARITIDGTITTNADRQKMFEDLIEDDSVKAVIVAINSPGGTTAGGEELYESLRRLAAVKPTVSVINELGASAAYMTAIATDRIFARRLSIVGSIGVLYQHVNAGKLLDTIGIDLDKVASGPLKAEPDFDEPLAGAPRQSLSELVEDSFVWFVDIVAERRGLARPAALALADGRIVTGRVALENNLIDELGGEFEALKWLQSEKGIDPDLKAFDAWPLPEEGFNWLGAILGGSARAALGLPSEGPVVLDGLVSLWQFEPTR</sequence>
<dbReference type="InterPro" id="IPR047272">
    <property type="entry name" value="S49_SppA_C"/>
</dbReference>
<evidence type="ECO:0000313" key="6">
    <source>
        <dbReference type="EMBL" id="KKB78954.1"/>
    </source>
</evidence>
<dbReference type="Pfam" id="PF01343">
    <property type="entry name" value="Peptidase_S49"/>
    <property type="match status" value="1"/>
</dbReference>
<evidence type="ECO:0000256" key="3">
    <source>
        <dbReference type="ARBA" id="ARBA00022801"/>
    </source>
</evidence>
<evidence type="ECO:0000313" key="7">
    <source>
        <dbReference type="Proteomes" id="UP000033514"/>
    </source>
</evidence>
<dbReference type="Gene3D" id="6.20.330.10">
    <property type="match status" value="1"/>
</dbReference>
<dbReference type="InterPro" id="IPR029045">
    <property type="entry name" value="ClpP/crotonase-like_dom_sf"/>
</dbReference>
<dbReference type="Gene3D" id="3.90.226.10">
    <property type="entry name" value="2-enoyl-CoA Hydratase, Chain A, domain 1"/>
    <property type="match status" value="1"/>
</dbReference>
<dbReference type="PATRIC" id="fig|361041.3.peg.1243"/>
<evidence type="ECO:0000256" key="1">
    <source>
        <dbReference type="ARBA" id="ARBA00008683"/>
    </source>
</evidence>
<dbReference type="InterPro" id="IPR002142">
    <property type="entry name" value="Peptidase_S49"/>
</dbReference>
<comment type="caution">
    <text evidence="6">The sequence shown here is derived from an EMBL/GenBank/DDBJ whole genome shotgun (WGS) entry which is preliminary data.</text>
</comment>
<dbReference type="PANTHER" id="PTHR42987">
    <property type="entry name" value="PEPTIDASE S49"/>
    <property type="match status" value="1"/>
</dbReference>
<dbReference type="Proteomes" id="UP000033514">
    <property type="component" value="Unassembled WGS sequence"/>
</dbReference>
<comment type="similarity">
    <text evidence="1">Belongs to the peptidase S49 family.</text>
</comment>
<name>A0A0F5L9S0_9HYPH</name>
<proteinExistence type="inferred from homology"/>
<dbReference type="GO" id="GO:0008236">
    <property type="term" value="F:serine-type peptidase activity"/>
    <property type="evidence" value="ECO:0007669"/>
    <property type="project" value="UniProtKB-KW"/>
</dbReference>
<dbReference type="GO" id="GO:0006508">
    <property type="term" value="P:proteolysis"/>
    <property type="evidence" value="ECO:0007669"/>
    <property type="project" value="UniProtKB-KW"/>
</dbReference>
<organism evidence="6 7">
    <name type="scientific">Devosia soli</name>
    <dbReference type="NCBI Taxonomy" id="361041"/>
    <lineage>
        <taxon>Bacteria</taxon>
        <taxon>Pseudomonadati</taxon>
        <taxon>Pseudomonadota</taxon>
        <taxon>Alphaproteobacteria</taxon>
        <taxon>Hyphomicrobiales</taxon>
        <taxon>Devosiaceae</taxon>
        <taxon>Devosia</taxon>
    </lineage>
</organism>
<reference evidence="6 7" key="1">
    <citation type="submission" date="2015-03" db="EMBL/GenBank/DDBJ databases">
        <authorList>
            <person name="Hassan Y.I."/>
            <person name="Lepp D."/>
            <person name="Zhou T."/>
        </authorList>
    </citation>
    <scope>NUCLEOTIDE SEQUENCE [LARGE SCALE GENOMIC DNA]</scope>
    <source>
        <strain evidence="6 7">GH2-10</strain>
    </source>
</reference>
<feature type="domain" description="Peptidase S49" evidence="5">
    <location>
        <begin position="71"/>
        <end position="221"/>
    </location>
</feature>
<dbReference type="SUPFAM" id="SSF52096">
    <property type="entry name" value="ClpP/crotonase"/>
    <property type="match status" value="1"/>
</dbReference>
<protein>
    <recommendedName>
        <fullName evidence="5">Peptidase S49 domain-containing protein</fullName>
    </recommendedName>
</protein>
<dbReference type="InterPro" id="IPR004635">
    <property type="entry name" value="Pept_S49_SppA"/>
</dbReference>
<dbReference type="STRING" id="361041.VW35_09445"/>
<gene>
    <name evidence="6" type="ORF">VW35_09445</name>
</gene>
<dbReference type="PANTHER" id="PTHR42987:SF6">
    <property type="entry name" value="PROTEINASE IV"/>
    <property type="match status" value="1"/>
</dbReference>
<accession>A0A0F5L9S0</accession>
<keyword evidence="3" id="KW-0378">Hydrolase</keyword>
<dbReference type="NCBIfam" id="TIGR00706">
    <property type="entry name" value="SppA_dom"/>
    <property type="match status" value="1"/>
</dbReference>
<evidence type="ECO:0000256" key="2">
    <source>
        <dbReference type="ARBA" id="ARBA00022670"/>
    </source>
</evidence>
<keyword evidence="2" id="KW-0645">Protease</keyword>